<keyword evidence="3" id="KW-1185">Reference proteome</keyword>
<organism evidence="2 3">
    <name type="scientific">Funneliformis mosseae</name>
    <name type="common">Endomycorrhizal fungus</name>
    <name type="synonym">Glomus mosseae</name>
    <dbReference type="NCBI Taxonomy" id="27381"/>
    <lineage>
        <taxon>Eukaryota</taxon>
        <taxon>Fungi</taxon>
        <taxon>Fungi incertae sedis</taxon>
        <taxon>Mucoromycota</taxon>
        <taxon>Glomeromycotina</taxon>
        <taxon>Glomeromycetes</taxon>
        <taxon>Glomerales</taxon>
        <taxon>Glomeraceae</taxon>
        <taxon>Funneliformis</taxon>
    </lineage>
</organism>
<dbReference type="EMBL" id="CAJVPP010003252">
    <property type="protein sequence ID" value="CAG8624853.1"/>
    <property type="molecule type" value="Genomic_DNA"/>
</dbReference>
<evidence type="ECO:0000313" key="3">
    <source>
        <dbReference type="Proteomes" id="UP000789375"/>
    </source>
</evidence>
<dbReference type="InterPro" id="IPR057678">
    <property type="entry name" value="DUF7918"/>
</dbReference>
<dbReference type="Pfam" id="PF25534">
    <property type="entry name" value="DUF7918"/>
    <property type="match status" value="1"/>
</dbReference>
<comment type="caution">
    <text evidence="2">The sequence shown here is derived from an EMBL/GenBank/DDBJ whole genome shotgun (WGS) entry which is preliminary data.</text>
</comment>
<evidence type="ECO:0000259" key="1">
    <source>
        <dbReference type="Pfam" id="PF25534"/>
    </source>
</evidence>
<sequence>MHLQDFSLEVLVNGKPLPEYNLSVDESDLNSTCFSYVTDPSSQTKKCSNFTTYIPVITPGERYTIRTEAKQANSSNIIISRLYIDGQFDQVQLLHQLQTSRIRSYFINHERNKVYFFKFASTSQFDKKDDGVFKVPFPVKKHSTKQIQNVYGKPGTITVCFFKGIIVDESALQNKPEFEVKQVKIKDSADIKNKDIGFTTDFDAMDAKIHPSTVTKIIDLNPLAVLHLHYRSGDWLSSRGFSLPILCTDKEKNEKIVKSNTNEDDSKFANDFQEIIVEPTKNIDEVSKEIPIIMKVENNKTKSKKIDIIPEKSQDIMDINADQMKEDKIIEQANKIDETPISTEELIVIENDNIEEEKKIDEIPKVSKEIMKIENTNVEQAKKINEIPKISQELMEIDNNIEQTKKMGKTPEVSNEIMKIDNTNLEKTKQIDEIPEKANGYATTGS</sequence>
<dbReference type="Proteomes" id="UP000789375">
    <property type="component" value="Unassembled WGS sequence"/>
</dbReference>
<dbReference type="AlphaFoldDB" id="A0A9N9GPX7"/>
<accession>A0A9N9GPX7</accession>
<proteinExistence type="predicted"/>
<evidence type="ECO:0000313" key="2">
    <source>
        <dbReference type="EMBL" id="CAG8624853.1"/>
    </source>
</evidence>
<gene>
    <name evidence="2" type="ORF">FMOSSE_LOCUS10180</name>
</gene>
<feature type="domain" description="DUF7918" evidence="1">
    <location>
        <begin position="8"/>
        <end position="238"/>
    </location>
</feature>
<protein>
    <submittedName>
        <fullName evidence="2">7020_t:CDS:1</fullName>
    </submittedName>
</protein>
<reference evidence="2" key="1">
    <citation type="submission" date="2021-06" db="EMBL/GenBank/DDBJ databases">
        <authorList>
            <person name="Kallberg Y."/>
            <person name="Tangrot J."/>
            <person name="Rosling A."/>
        </authorList>
    </citation>
    <scope>NUCLEOTIDE SEQUENCE</scope>
    <source>
        <strain evidence="2">87-6 pot B 2015</strain>
    </source>
</reference>
<name>A0A9N9GPX7_FUNMO</name>